<evidence type="ECO:0000313" key="3">
    <source>
        <dbReference type="Proteomes" id="UP000225706"/>
    </source>
</evidence>
<accession>A0A2B4SQF7</accession>
<dbReference type="EMBL" id="LSMT01000044">
    <property type="protein sequence ID" value="PFX30838.1"/>
    <property type="molecule type" value="Genomic_DNA"/>
</dbReference>
<proteinExistence type="predicted"/>
<comment type="caution">
    <text evidence="2">The sequence shown here is derived from an EMBL/GenBank/DDBJ whole genome shotgun (WGS) entry which is preliminary data.</text>
</comment>
<dbReference type="Proteomes" id="UP000225706">
    <property type="component" value="Unassembled WGS sequence"/>
</dbReference>
<feature type="compositionally biased region" description="Basic and acidic residues" evidence="1">
    <location>
        <begin position="1"/>
        <end position="15"/>
    </location>
</feature>
<sequence length="192" mass="21945">MHCKPHSIEYSDKGQRNYAPPSQYRVERARKLQALTSLETRWTHPCSECRHLMNYFSVTFKGATSMANADRIVHVQNGFMDSHFDDMASILCQFQIQDLEITADTRNTHTRMLEYNSHGNLQAIHGNMPSNHGNMLEIYGNMQAIQGNMQAINGNVHPIHDNIQAIHGNMQAIHVNDDWQVNLLDRMGGEEL</sequence>
<dbReference type="AlphaFoldDB" id="A0A2B4SQF7"/>
<organism evidence="2 3">
    <name type="scientific">Stylophora pistillata</name>
    <name type="common">Smooth cauliflower coral</name>
    <dbReference type="NCBI Taxonomy" id="50429"/>
    <lineage>
        <taxon>Eukaryota</taxon>
        <taxon>Metazoa</taxon>
        <taxon>Cnidaria</taxon>
        <taxon>Anthozoa</taxon>
        <taxon>Hexacorallia</taxon>
        <taxon>Scleractinia</taxon>
        <taxon>Astrocoeniina</taxon>
        <taxon>Pocilloporidae</taxon>
        <taxon>Stylophora</taxon>
    </lineage>
</organism>
<keyword evidence="3" id="KW-1185">Reference proteome</keyword>
<evidence type="ECO:0000256" key="1">
    <source>
        <dbReference type="SAM" id="MobiDB-lite"/>
    </source>
</evidence>
<gene>
    <name evidence="2" type="ORF">AWC38_SpisGene4316</name>
</gene>
<evidence type="ECO:0000313" key="2">
    <source>
        <dbReference type="EMBL" id="PFX30838.1"/>
    </source>
</evidence>
<reference evidence="3" key="1">
    <citation type="journal article" date="2017" name="bioRxiv">
        <title>Comparative analysis of the genomes of Stylophora pistillata and Acropora digitifera provides evidence for extensive differences between species of corals.</title>
        <authorList>
            <person name="Voolstra C.R."/>
            <person name="Li Y."/>
            <person name="Liew Y.J."/>
            <person name="Baumgarten S."/>
            <person name="Zoccola D."/>
            <person name="Flot J.-F."/>
            <person name="Tambutte S."/>
            <person name="Allemand D."/>
            <person name="Aranda M."/>
        </authorList>
    </citation>
    <scope>NUCLEOTIDE SEQUENCE [LARGE SCALE GENOMIC DNA]</scope>
</reference>
<dbReference type="OrthoDB" id="10487509at2759"/>
<feature type="region of interest" description="Disordered" evidence="1">
    <location>
        <begin position="1"/>
        <end position="21"/>
    </location>
</feature>
<protein>
    <submittedName>
        <fullName evidence="2">Uncharacterized protein</fullName>
    </submittedName>
</protein>
<name>A0A2B4SQF7_STYPI</name>